<evidence type="ECO:0000256" key="1">
    <source>
        <dbReference type="SAM" id="MobiDB-lite"/>
    </source>
</evidence>
<keyword evidence="2" id="KW-0472">Membrane</keyword>
<keyword evidence="2" id="KW-0812">Transmembrane</keyword>
<evidence type="ECO:0000259" key="3">
    <source>
        <dbReference type="PROSITE" id="PS50132"/>
    </source>
</evidence>
<dbReference type="InterPro" id="IPR036305">
    <property type="entry name" value="RGS_sf"/>
</dbReference>
<dbReference type="SUPFAM" id="SSF48097">
    <property type="entry name" value="Regulator of G-protein signaling, RGS"/>
    <property type="match status" value="1"/>
</dbReference>
<dbReference type="PRINTS" id="PR01301">
    <property type="entry name" value="RGSPROTEIN"/>
</dbReference>
<dbReference type="SMART" id="SM00315">
    <property type="entry name" value="RGS"/>
    <property type="match status" value="1"/>
</dbReference>
<dbReference type="AlphaFoldDB" id="A0A507E488"/>
<keyword evidence="5" id="KW-1185">Reference proteome</keyword>
<dbReference type="Pfam" id="PF00615">
    <property type="entry name" value="RGS"/>
    <property type="match status" value="1"/>
</dbReference>
<feature type="domain" description="RGS" evidence="3">
    <location>
        <begin position="78"/>
        <end position="187"/>
    </location>
</feature>
<dbReference type="PROSITE" id="PS50132">
    <property type="entry name" value="RGS"/>
    <property type="match status" value="1"/>
</dbReference>
<dbReference type="InterPro" id="IPR044926">
    <property type="entry name" value="RGS_subdomain_2"/>
</dbReference>
<sequence length="284" mass="32077">MNHQGSSISASSKPGEDEEKGSTTPNSGSPNSMSNPLLRSRSSFSSFRSAAVRRRIPKVDLRAIVEGKTKKPITLDEFRTFMQKVEFGSESLDFWLEVQKLRGDYAEALKSPVKNEVAWRDMEARQAALLHDYIAVGSSNEINISSKMRTEISHGVVDTTINPDVFLNAQKYCFDMMTDNSLPRFLKQAMTNIGKQEVAARRRQLAVGTIGSLAITLVSWLYPGFKRKYRWMVMLPAFLMFLCFFQTHLEFCVFYALFGKIRRVGRGFWGATKAEGGEVEIVED</sequence>
<name>A0A507E488_9FUNG</name>
<evidence type="ECO:0000256" key="2">
    <source>
        <dbReference type="SAM" id="Phobius"/>
    </source>
</evidence>
<reference evidence="4 5" key="1">
    <citation type="journal article" date="2019" name="Sci. Rep.">
        <title>Comparative genomics of chytrid fungi reveal insights into the obligate biotrophic and pathogenic lifestyle of Synchytrium endobioticum.</title>
        <authorList>
            <person name="van de Vossenberg B.T.L.H."/>
            <person name="Warris S."/>
            <person name="Nguyen H.D.T."/>
            <person name="van Gent-Pelzer M.P.E."/>
            <person name="Joly D.L."/>
            <person name="van de Geest H.C."/>
            <person name="Bonants P.J.M."/>
            <person name="Smith D.S."/>
            <person name="Levesque C.A."/>
            <person name="van der Lee T.A.J."/>
        </authorList>
    </citation>
    <scope>NUCLEOTIDE SEQUENCE [LARGE SCALE GENOMIC DNA]</scope>
    <source>
        <strain evidence="4 5">CBS 809.83</strain>
    </source>
</reference>
<dbReference type="EMBL" id="QEAQ01000035">
    <property type="protein sequence ID" value="TPX58531.1"/>
    <property type="molecule type" value="Genomic_DNA"/>
</dbReference>
<feature type="region of interest" description="Disordered" evidence="1">
    <location>
        <begin position="1"/>
        <end position="39"/>
    </location>
</feature>
<keyword evidence="2" id="KW-1133">Transmembrane helix</keyword>
<feature type="compositionally biased region" description="Polar residues" evidence="1">
    <location>
        <begin position="1"/>
        <end position="12"/>
    </location>
</feature>
<feature type="transmembrane region" description="Helical" evidence="2">
    <location>
        <begin position="205"/>
        <end position="225"/>
    </location>
</feature>
<dbReference type="Proteomes" id="UP000318582">
    <property type="component" value="Unassembled WGS sequence"/>
</dbReference>
<comment type="caution">
    <text evidence="4">The sequence shown here is derived from an EMBL/GenBank/DDBJ whole genome shotgun (WGS) entry which is preliminary data.</text>
</comment>
<accession>A0A507E488</accession>
<dbReference type="PANTHER" id="PTHR10845:SF192">
    <property type="entry name" value="DOUBLE HIT, ISOFORM B"/>
    <property type="match status" value="1"/>
</dbReference>
<dbReference type="Gene3D" id="1.10.167.10">
    <property type="entry name" value="Regulator of G-protein Signalling 4, domain 2"/>
    <property type="match status" value="1"/>
</dbReference>
<evidence type="ECO:0000313" key="4">
    <source>
        <dbReference type="EMBL" id="TPX58531.1"/>
    </source>
</evidence>
<evidence type="ECO:0000313" key="5">
    <source>
        <dbReference type="Proteomes" id="UP000318582"/>
    </source>
</evidence>
<feature type="compositionally biased region" description="Low complexity" evidence="1">
    <location>
        <begin position="22"/>
        <end position="39"/>
    </location>
</feature>
<proteinExistence type="predicted"/>
<dbReference type="CDD" id="cd07440">
    <property type="entry name" value="RGS"/>
    <property type="match status" value="1"/>
</dbReference>
<dbReference type="PANTHER" id="PTHR10845">
    <property type="entry name" value="REGULATOR OF G PROTEIN SIGNALING"/>
    <property type="match status" value="1"/>
</dbReference>
<feature type="transmembrane region" description="Helical" evidence="2">
    <location>
        <begin position="231"/>
        <end position="258"/>
    </location>
</feature>
<protein>
    <recommendedName>
        <fullName evidence="3">RGS domain-containing protein</fullName>
    </recommendedName>
</protein>
<organism evidence="4 5">
    <name type="scientific">Powellomyces hirtus</name>
    <dbReference type="NCBI Taxonomy" id="109895"/>
    <lineage>
        <taxon>Eukaryota</taxon>
        <taxon>Fungi</taxon>
        <taxon>Fungi incertae sedis</taxon>
        <taxon>Chytridiomycota</taxon>
        <taxon>Chytridiomycota incertae sedis</taxon>
        <taxon>Chytridiomycetes</taxon>
        <taxon>Spizellomycetales</taxon>
        <taxon>Powellomycetaceae</taxon>
        <taxon>Powellomyces</taxon>
    </lineage>
</organism>
<gene>
    <name evidence="4" type="ORF">PhCBS80983_g03096</name>
</gene>
<dbReference type="STRING" id="109895.A0A507E488"/>
<dbReference type="InterPro" id="IPR016137">
    <property type="entry name" value="RGS"/>
</dbReference>